<keyword evidence="2" id="KW-0813">Transport</keyword>
<sequence>MHPGTSRADLPGNEPNIKEASIRQAEKTFVPSMNRWGWIFHLLKRNPKANNLSPEQYEKAATRSRSLRLFWAAFHTVRKDLIMGGSSLAGAVVVKELIRFVTRAHRWHEASDLERTTLPQPKSLGVGFGLAIGLAALQHFRSIMAGSLLRTAVVDQVARKSMCLSTRARVRQTTGRLTSAVSGDAHFMDTATYCVIDIVVEPIAIVAGCALLIYNLKYSALVGVGILFASSPILTVMMNKLIASRKAQMKLIDQRLRLLTEVFKAIRQIKLYAYEAFFGERIIQVREKELHHLKANVWNRSLVIATMTFVPILAAVLTFITYGLTNNSLEPAVIFSAFQLFNIIQTPMQNLPAAFAVLTDAWVALGRLSDILLDEEYTSDVIGCPTAKYAIQVNGSFTYETAERPSNNTKGMIGSKAENIGREGRKQDAPAKEAAKLTQEEELPPLDKEKESSRPPFTLHGINLAIPQGALVCVVGRVGTGKSALLEALIGEMRQTDGSIELGGSLSYVAQQSWIQNVTLQENITFANERVDEEKLSRAIQSCALTTDLEQLQDGLDTEIGERGINLSGGQKARIALARAVYHNADIVLLDSPLAAVDSHVSAYLIERCILGTEGFGKKTRILVTHHLEVLPRADLILVMEGGHIVQKGTYADLVATPGLLQSLMEEFGSQYNDSRDTETKEAEDHGDKDLKASPQNRVTRGVAQGKLIMDEERNTGGVSWRIYMAYGRVMSKEWWFSISILALILGQASSVLNTLFLGFWSGQSISGFQQGQYMGLYASFGAASALGALIASYTMFVAGIRASFIMFDSALKSVLRSPISFHDATPVGRIIHRLTKDVEKLDDRMCFQWYNMLVNLAAVFGTIFLVFYVFPFLGILFIPLTIIYIVIGKFISKTSREITRLDAVQKSFIYSAFGEQLGGLSTIRAFGFQQQFRRRLQTSADRQIRSEYINLVSRRWLVLRLDSLGTVLVLGIGLFGVAMRNQVDPVKLGVVLTYAIRTVLVFGLMVHYTIQVGQEMNTAERVLHYIDLNHEGPPRLAGDPPASWPQQGHVVFHNVQMRYRPDLPLVLKGLTFEAQPGEKIGIVGRTGAGKSSLAQTLFRLVELAGGDIEIDGYNLQNIGLDTLRSQLSALPQDTLLFSGTMRDNLDPTGIKTDYELNDILQRCGLKATGKDFERLRKFQLDSKVSDDGDNFSGGERQLVALCRALVKSSKVLLLDEATSSVDPETDIMIQDCIRKEFSDVTLLCIAHRLATIAFYDKVIVMDAGQIKEFDSPLSLFDNPNSTFRSMCEAAKLSREAILRIRAGDYVHEVQEGVQADIETRVSCKR</sequence>
<evidence type="ECO:0000313" key="13">
    <source>
        <dbReference type="EMBL" id="KAG7529474.1"/>
    </source>
</evidence>
<feature type="domain" description="ABC transmembrane type-1" evidence="12">
    <location>
        <begin position="739"/>
        <end position="1015"/>
    </location>
</feature>
<feature type="domain" description="ABC transporter" evidence="11">
    <location>
        <begin position="1051"/>
        <end position="1289"/>
    </location>
</feature>
<feature type="region of interest" description="Disordered" evidence="9">
    <location>
        <begin position="402"/>
        <end position="454"/>
    </location>
</feature>
<dbReference type="InterPro" id="IPR003593">
    <property type="entry name" value="AAA+_ATPase"/>
</dbReference>
<dbReference type="GO" id="GO:0016020">
    <property type="term" value="C:membrane"/>
    <property type="evidence" value="ECO:0007669"/>
    <property type="project" value="UniProtKB-SubCell"/>
</dbReference>
<dbReference type="PROSITE" id="PS50893">
    <property type="entry name" value="ABC_TRANSPORTER_2"/>
    <property type="match status" value="2"/>
</dbReference>
<feature type="domain" description="ABC transmembrane type-1" evidence="12">
    <location>
        <begin position="81"/>
        <end position="360"/>
    </location>
</feature>
<evidence type="ECO:0000259" key="11">
    <source>
        <dbReference type="PROSITE" id="PS50893"/>
    </source>
</evidence>
<dbReference type="PROSITE" id="PS50929">
    <property type="entry name" value="ABC_TM1F"/>
    <property type="match status" value="2"/>
</dbReference>
<evidence type="ECO:0000256" key="4">
    <source>
        <dbReference type="ARBA" id="ARBA00022737"/>
    </source>
</evidence>
<protein>
    <recommendedName>
        <fullName evidence="15">P-loop containing nucleoside triphosphate hydrolase protein</fullName>
    </recommendedName>
</protein>
<organism evidence="13 14">
    <name type="scientific">Filobasidium floriforme</name>
    <dbReference type="NCBI Taxonomy" id="5210"/>
    <lineage>
        <taxon>Eukaryota</taxon>
        <taxon>Fungi</taxon>
        <taxon>Dikarya</taxon>
        <taxon>Basidiomycota</taxon>
        <taxon>Agaricomycotina</taxon>
        <taxon>Tremellomycetes</taxon>
        <taxon>Filobasidiales</taxon>
        <taxon>Filobasidiaceae</taxon>
        <taxon>Filobasidium</taxon>
    </lineage>
</organism>
<evidence type="ECO:0000256" key="3">
    <source>
        <dbReference type="ARBA" id="ARBA00022692"/>
    </source>
</evidence>
<dbReference type="SUPFAM" id="SSF52540">
    <property type="entry name" value="P-loop containing nucleoside triphosphate hydrolases"/>
    <property type="match status" value="2"/>
</dbReference>
<dbReference type="SUPFAM" id="SSF90123">
    <property type="entry name" value="ABC transporter transmembrane region"/>
    <property type="match status" value="2"/>
</dbReference>
<dbReference type="CDD" id="cd18606">
    <property type="entry name" value="ABC_6TM_YOR1_D2_like"/>
    <property type="match status" value="1"/>
</dbReference>
<evidence type="ECO:0000256" key="5">
    <source>
        <dbReference type="ARBA" id="ARBA00022741"/>
    </source>
</evidence>
<dbReference type="SMART" id="SM00382">
    <property type="entry name" value="AAA"/>
    <property type="match status" value="2"/>
</dbReference>
<feature type="transmembrane region" description="Helical" evidence="10">
    <location>
        <begin position="958"/>
        <end position="980"/>
    </location>
</feature>
<keyword evidence="8 10" id="KW-0472">Membrane</keyword>
<dbReference type="GO" id="GO:0016887">
    <property type="term" value="F:ATP hydrolysis activity"/>
    <property type="evidence" value="ECO:0007669"/>
    <property type="project" value="InterPro"/>
</dbReference>
<dbReference type="Proteomes" id="UP000812966">
    <property type="component" value="Unassembled WGS sequence"/>
</dbReference>
<evidence type="ECO:0000313" key="14">
    <source>
        <dbReference type="Proteomes" id="UP000812966"/>
    </source>
</evidence>
<dbReference type="FunFam" id="1.20.1560.10:FF:000013">
    <property type="entry name" value="ABC transporter C family member 2"/>
    <property type="match status" value="1"/>
</dbReference>
<dbReference type="InterPro" id="IPR050173">
    <property type="entry name" value="ABC_transporter_C-like"/>
</dbReference>
<dbReference type="CDD" id="cd03250">
    <property type="entry name" value="ABCC_MRP_domain1"/>
    <property type="match status" value="1"/>
</dbReference>
<dbReference type="GO" id="GO:0005524">
    <property type="term" value="F:ATP binding"/>
    <property type="evidence" value="ECO:0007669"/>
    <property type="project" value="UniProtKB-KW"/>
</dbReference>
<dbReference type="Gene3D" id="1.20.1560.10">
    <property type="entry name" value="ABC transporter type 1, transmembrane domain"/>
    <property type="match status" value="2"/>
</dbReference>
<keyword evidence="7 10" id="KW-1133">Transmembrane helix</keyword>
<dbReference type="PANTHER" id="PTHR24223">
    <property type="entry name" value="ATP-BINDING CASSETTE SUB-FAMILY C"/>
    <property type="match status" value="1"/>
</dbReference>
<dbReference type="InterPro" id="IPR011527">
    <property type="entry name" value="ABC1_TM_dom"/>
</dbReference>
<comment type="subcellular location">
    <subcellularLocation>
        <location evidence="1">Membrane</location>
        <topology evidence="1">Multi-pass membrane protein</topology>
    </subcellularLocation>
</comment>
<reference evidence="13" key="1">
    <citation type="submission" date="2020-04" db="EMBL/GenBank/DDBJ databases">
        <title>Analysis of mating type loci in Filobasidium floriforme.</title>
        <authorList>
            <person name="Nowrousian M."/>
        </authorList>
    </citation>
    <scope>NUCLEOTIDE SEQUENCE</scope>
    <source>
        <strain evidence="13">CBS 6242</strain>
    </source>
</reference>
<feature type="transmembrane region" description="Helical" evidence="10">
    <location>
        <begin position="302"/>
        <end position="322"/>
    </location>
</feature>
<keyword evidence="6" id="KW-0067">ATP-binding</keyword>
<evidence type="ECO:0000256" key="10">
    <source>
        <dbReference type="SAM" id="Phobius"/>
    </source>
</evidence>
<dbReference type="Pfam" id="PF00664">
    <property type="entry name" value="ABC_membrane"/>
    <property type="match status" value="2"/>
</dbReference>
<evidence type="ECO:0000256" key="7">
    <source>
        <dbReference type="ARBA" id="ARBA00022989"/>
    </source>
</evidence>
<evidence type="ECO:0000256" key="1">
    <source>
        <dbReference type="ARBA" id="ARBA00004141"/>
    </source>
</evidence>
<keyword evidence="14" id="KW-1185">Reference proteome</keyword>
<dbReference type="InterPro" id="IPR003439">
    <property type="entry name" value="ABC_transporter-like_ATP-bd"/>
</dbReference>
<feature type="transmembrane region" description="Helical" evidence="10">
    <location>
        <begin position="220"/>
        <end position="242"/>
    </location>
</feature>
<evidence type="ECO:0000256" key="9">
    <source>
        <dbReference type="SAM" id="MobiDB-lite"/>
    </source>
</evidence>
<comment type="caution">
    <text evidence="13">The sequence shown here is derived from an EMBL/GenBank/DDBJ whole genome shotgun (WGS) entry which is preliminary data.</text>
</comment>
<dbReference type="Gene3D" id="3.40.50.300">
    <property type="entry name" value="P-loop containing nucleotide triphosphate hydrolases"/>
    <property type="match status" value="2"/>
</dbReference>
<feature type="domain" description="ABC transporter" evidence="11">
    <location>
        <begin position="443"/>
        <end position="667"/>
    </location>
</feature>
<feature type="compositionally biased region" description="Basic and acidic residues" evidence="9">
    <location>
        <begin position="674"/>
        <end position="692"/>
    </location>
</feature>
<dbReference type="CDD" id="cd18597">
    <property type="entry name" value="ABC_6TM_YOR1_D1_like"/>
    <property type="match status" value="1"/>
</dbReference>
<accession>A0A8K0NLA4</accession>
<dbReference type="FunFam" id="3.40.50.300:FF:000997">
    <property type="entry name" value="Multidrug resistance-associated protein 1"/>
    <property type="match status" value="1"/>
</dbReference>
<feature type="region of interest" description="Disordered" evidence="9">
    <location>
        <begin position="672"/>
        <end position="695"/>
    </location>
</feature>
<evidence type="ECO:0008006" key="15">
    <source>
        <dbReference type="Google" id="ProtNLM"/>
    </source>
</evidence>
<feature type="transmembrane region" description="Helical" evidence="10">
    <location>
        <begin position="781"/>
        <end position="808"/>
    </location>
</feature>
<proteinExistence type="predicted"/>
<dbReference type="EMBL" id="JABELV010000148">
    <property type="protein sequence ID" value="KAG7529474.1"/>
    <property type="molecule type" value="Genomic_DNA"/>
</dbReference>
<evidence type="ECO:0000256" key="6">
    <source>
        <dbReference type="ARBA" id="ARBA00022840"/>
    </source>
</evidence>
<dbReference type="InterPro" id="IPR027417">
    <property type="entry name" value="P-loop_NTPase"/>
</dbReference>
<feature type="transmembrane region" description="Helical" evidence="10">
    <location>
        <begin position="874"/>
        <end position="892"/>
    </location>
</feature>
<feature type="compositionally biased region" description="Basic and acidic residues" evidence="9">
    <location>
        <begin position="419"/>
        <end position="453"/>
    </location>
</feature>
<dbReference type="CDD" id="cd03244">
    <property type="entry name" value="ABCC_MRP_domain2"/>
    <property type="match status" value="1"/>
</dbReference>
<evidence type="ECO:0000259" key="12">
    <source>
        <dbReference type="PROSITE" id="PS50929"/>
    </source>
</evidence>
<feature type="transmembrane region" description="Helical" evidence="10">
    <location>
        <begin position="193"/>
        <end position="214"/>
    </location>
</feature>
<keyword evidence="4" id="KW-0677">Repeat</keyword>
<dbReference type="PROSITE" id="PS00211">
    <property type="entry name" value="ABC_TRANSPORTER_1"/>
    <property type="match status" value="2"/>
</dbReference>
<feature type="transmembrane region" description="Helical" evidence="10">
    <location>
        <begin position="735"/>
        <end position="761"/>
    </location>
</feature>
<dbReference type="Pfam" id="PF00005">
    <property type="entry name" value="ABC_tran"/>
    <property type="match status" value="2"/>
</dbReference>
<name>A0A8K0NLA4_9TREE</name>
<evidence type="ECO:0000256" key="8">
    <source>
        <dbReference type="ARBA" id="ARBA00023136"/>
    </source>
</evidence>
<dbReference type="InterPro" id="IPR017871">
    <property type="entry name" value="ABC_transporter-like_CS"/>
</dbReference>
<keyword evidence="3 10" id="KW-0812">Transmembrane</keyword>
<gene>
    <name evidence="13" type="ORF">FFLO_05616</name>
</gene>
<evidence type="ECO:0000256" key="2">
    <source>
        <dbReference type="ARBA" id="ARBA00022448"/>
    </source>
</evidence>
<dbReference type="FunFam" id="3.40.50.300:FF:000565">
    <property type="entry name" value="ABC bile acid transporter"/>
    <property type="match status" value="1"/>
</dbReference>
<keyword evidence="5" id="KW-0547">Nucleotide-binding</keyword>
<feature type="transmembrane region" description="Helical" evidence="10">
    <location>
        <begin position="992"/>
        <end position="1011"/>
    </location>
</feature>
<dbReference type="GO" id="GO:0140359">
    <property type="term" value="F:ABC-type transporter activity"/>
    <property type="evidence" value="ECO:0007669"/>
    <property type="project" value="InterPro"/>
</dbReference>
<dbReference type="InterPro" id="IPR036640">
    <property type="entry name" value="ABC1_TM_sf"/>
</dbReference>
<dbReference type="PANTHER" id="PTHR24223:SF415">
    <property type="entry name" value="FI20190P1"/>
    <property type="match status" value="1"/>
</dbReference>